<dbReference type="HAMAP" id="MF_00163">
    <property type="entry name" value="Pep_deformylase"/>
    <property type="match status" value="1"/>
</dbReference>
<dbReference type="OrthoDB" id="9804313at2"/>
<reference evidence="3 4" key="1">
    <citation type="submission" date="2015-06" db="EMBL/GenBank/DDBJ databases">
        <title>Draft genome sequence of an Alphaproteobacteria species associated to the Mediterranean sponge Oscarella lobularis.</title>
        <authorList>
            <person name="Jourda C."/>
            <person name="Santini S."/>
            <person name="Claverie J.-M."/>
        </authorList>
    </citation>
    <scope>NUCLEOTIDE SEQUENCE [LARGE SCALE GENOMIC DNA]</scope>
    <source>
        <strain evidence="3">IGS</strain>
    </source>
</reference>
<dbReference type="PANTHER" id="PTHR10458">
    <property type="entry name" value="PEPTIDE DEFORMYLASE"/>
    <property type="match status" value="1"/>
</dbReference>
<organism evidence="3 4">
    <name type="scientific">Candidatus Rhodobacter oscarellae</name>
    <dbReference type="NCBI Taxonomy" id="1675527"/>
    <lineage>
        <taxon>Bacteria</taxon>
        <taxon>Pseudomonadati</taxon>
        <taxon>Pseudomonadota</taxon>
        <taxon>Alphaproteobacteria</taxon>
        <taxon>Rhodobacterales</taxon>
        <taxon>Rhodobacter group</taxon>
        <taxon>Rhodobacter</taxon>
    </lineage>
</organism>
<sequence length="167" mass="18661">MSLREILHWPDPRLAEICDAVPEIGAHIAALVADMFETMYDANGRGLAAPQVGELVRVFVMDAGWKEGTKTPIAMINPQILTSSDDSVEIEEGCLSIPDFPLTVRRPARVKMLWQDLQGAPHQAWLDGAEARIAQHEHAHLLGRVIFDEFAPEEAGRLQARYLERRT</sequence>
<dbReference type="RefSeq" id="WP_049644765.1">
    <property type="nucleotide sequence ID" value="NZ_LFTY01000002.1"/>
</dbReference>
<dbReference type="InterPro" id="IPR036821">
    <property type="entry name" value="Peptide_deformylase_sf"/>
</dbReference>
<dbReference type="EMBL" id="LFTY01000002">
    <property type="protein sequence ID" value="KMW59265.1"/>
    <property type="molecule type" value="Genomic_DNA"/>
</dbReference>
<evidence type="ECO:0000256" key="2">
    <source>
        <dbReference type="HAMAP-Rule" id="MF_00163"/>
    </source>
</evidence>
<dbReference type="PRINTS" id="PR01576">
    <property type="entry name" value="PDEFORMYLASE"/>
</dbReference>
<dbReference type="PANTHER" id="PTHR10458:SF22">
    <property type="entry name" value="PEPTIDE DEFORMYLASE"/>
    <property type="match status" value="1"/>
</dbReference>
<protein>
    <recommendedName>
        <fullName evidence="2">Peptide deformylase</fullName>
        <shortName evidence="2">PDF</shortName>
        <ecNumber evidence="2">3.5.1.88</ecNumber>
    </recommendedName>
    <alternativeName>
        <fullName evidence="2">Polypeptide deformylase</fullName>
    </alternativeName>
</protein>
<dbReference type="STRING" id="1675527.AIOL_004246"/>
<dbReference type="GO" id="GO:0042586">
    <property type="term" value="F:peptide deformylase activity"/>
    <property type="evidence" value="ECO:0007669"/>
    <property type="project" value="UniProtKB-UniRule"/>
</dbReference>
<dbReference type="PATRIC" id="fig|1675527.3.peg.4447"/>
<dbReference type="Gene3D" id="3.90.45.10">
    <property type="entry name" value="Peptide deformylase"/>
    <property type="match status" value="1"/>
</dbReference>
<dbReference type="NCBIfam" id="NF001159">
    <property type="entry name" value="PRK00150.1-3"/>
    <property type="match status" value="1"/>
</dbReference>
<dbReference type="SUPFAM" id="SSF56420">
    <property type="entry name" value="Peptide deformylase"/>
    <property type="match status" value="1"/>
</dbReference>
<comment type="catalytic activity">
    <reaction evidence="2">
        <text>N-terminal N-formyl-L-methionyl-[peptide] + H2O = N-terminal L-methionyl-[peptide] + formate</text>
        <dbReference type="Rhea" id="RHEA:24420"/>
        <dbReference type="Rhea" id="RHEA-COMP:10639"/>
        <dbReference type="Rhea" id="RHEA-COMP:10640"/>
        <dbReference type="ChEBI" id="CHEBI:15377"/>
        <dbReference type="ChEBI" id="CHEBI:15740"/>
        <dbReference type="ChEBI" id="CHEBI:49298"/>
        <dbReference type="ChEBI" id="CHEBI:64731"/>
        <dbReference type="EC" id="3.5.1.88"/>
    </reaction>
</comment>
<dbReference type="GO" id="GO:0046872">
    <property type="term" value="F:metal ion binding"/>
    <property type="evidence" value="ECO:0007669"/>
    <property type="project" value="UniProtKB-KW"/>
</dbReference>
<feature type="binding site" evidence="2">
    <location>
        <position position="140"/>
    </location>
    <ligand>
        <name>Fe cation</name>
        <dbReference type="ChEBI" id="CHEBI:24875"/>
    </ligand>
</feature>
<name>A0A0J9E8Z5_9RHOB</name>
<comment type="cofactor">
    <cofactor evidence="2">
        <name>Fe(2+)</name>
        <dbReference type="ChEBI" id="CHEBI:29033"/>
    </cofactor>
    <text evidence="2">Binds 1 Fe(2+) ion.</text>
</comment>
<evidence type="ECO:0000313" key="4">
    <source>
        <dbReference type="Proteomes" id="UP000037178"/>
    </source>
</evidence>
<dbReference type="PIRSF" id="PIRSF004749">
    <property type="entry name" value="Pep_def"/>
    <property type="match status" value="1"/>
</dbReference>
<dbReference type="Proteomes" id="UP000037178">
    <property type="component" value="Unassembled WGS sequence"/>
</dbReference>
<accession>A0A0J9E8Z5</accession>
<dbReference type="InterPro" id="IPR023635">
    <property type="entry name" value="Peptide_deformylase"/>
</dbReference>
<keyword evidence="4" id="KW-1185">Reference proteome</keyword>
<dbReference type="CDD" id="cd00487">
    <property type="entry name" value="Pep_deformylase"/>
    <property type="match status" value="1"/>
</dbReference>
<proteinExistence type="inferred from homology"/>
<evidence type="ECO:0000256" key="1">
    <source>
        <dbReference type="ARBA" id="ARBA00010759"/>
    </source>
</evidence>
<comment type="similarity">
    <text evidence="1 2">Belongs to the polypeptide deformylase family.</text>
</comment>
<feature type="active site" evidence="2">
    <location>
        <position position="137"/>
    </location>
</feature>
<gene>
    <name evidence="2" type="primary">def</name>
    <name evidence="3" type="ORF">AIOL_004246</name>
</gene>
<keyword evidence="2 3" id="KW-0378">Hydrolase</keyword>
<evidence type="ECO:0000313" key="3">
    <source>
        <dbReference type="EMBL" id="KMW59265.1"/>
    </source>
</evidence>
<keyword evidence="2" id="KW-0408">Iron</keyword>
<feature type="binding site" evidence="2">
    <location>
        <position position="136"/>
    </location>
    <ligand>
        <name>Fe cation</name>
        <dbReference type="ChEBI" id="CHEBI:24875"/>
    </ligand>
</feature>
<dbReference type="AlphaFoldDB" id="A0A0J9E8Z5"/>
<comment type="function">
    <text evidence="2">Removes the formyl group from the N-terminal Met of newly synthesized proteins. Requires at least a dipeptide for an efficient rate of reaction. N-terminal L-methionine is a prerequisite for activity but the enzyme has broad specificity at other positions.</text>
</comment>
<dbReference type="NCBIfam" id="TIGR00079">
    <property type="entry name" value="pept_deformyl"/>
    <property type="match status" value="1"/>
</dbReference>
<dbReference type="GO" id="GO:0006412">
    <property type="term" value="P:translation"/>
    <property type="evidence" value="ECO:0007669"/>
    <property type="project" value="UniProtKB-UniRule"/>
</dbReference>
<dbReference type="EC" id="3.5.1.88" evidence="2"/>
<dbReference type="Pfam" id="PF01327">
    <property type="entry name" value="Pep_deformylase"/>
    <property type="match status" value="1"/>
</dbReference>
<keyword evidence="2" id="KW-0479">Metal-binding</keyword>
<keyword evidence="2" id="KW-0648">Protein biosynthesis</keyword>
<comment type="caution">
    <text evidence="3">The sequence shown here is derived from an EMBL/GenBank/DDBJ whole genome shotgun (WGS) entry which is preliminary data.</text>
</comment>
<feature type="binding site" evidence="2">
    <location>
        <position position="94"/>
    </location>
    <ligand>
        <name>Fe cation</name>
        <dbReference type="ChEBI" id="CHEBI:24875"/>
    </ligand>
</feature>